<dbReference type="Pfam" id="PF00067">
    <property type="entry name" value="p450"/>
    <property type="match status" value="1"/>
</dbReference>
<evidence type="ECO:0000313" key="3">
    <source>
        <dbReference type="EMBL" id="MDL5159295.1"/>
    </source>
</evidence>
<evidence type="ECO:0000256" key="1">
    <source>
        <dbReference type="ARBA" id="ARBA00010617"/>
    </source>
</evidence>
<evidence type="ECO:0000256" key="2">
    <source>
        <dbReference type="RuleBase" id="RU000461"/>
    </source>
</evidence>
<dbReference type="Gene3D" id="1.10.630.10">
    <property type="entry name" value="Cytochrome P450"/>
    <property type="match status" value="1"/>
</dbReference>
<dbReference type="PRINTS" id="PR00359">
    <property type="entry name" value="BP450"/>
</dbReference>
<comment type="similarity">
    <text evidence="1 2">Belongs to the cytochrome P450 family.</text>
</comment>
<sequence>MTVDDQTFNPLAGGSVTEIRASLREVRGSGCPVSHVAPGLTFLAGHEVARQALLDGRAMSNAGNFVLGDEGDGEAPPALITQSDAPEHTALRALLRPGFARTAITNATPWVREYADELIDALPDGGPADIVGDVAMPLTARVIARLVGVPAEDSDELARLSLEITAILPAPFVGTEAWQRLEEYFVAASVARRSEENPPDDMITRLVHGRVDGRELSDREVAFHAWQLFVAGLESTAYTIGSTVYHLLADRSRWEALLADRSLLDTAREEGLRHGSAIRWVLRTVAEPVELGGTSMEPGERVVVGLESANMDETVFGADADDFVVGRPTARKHFSFGHGVHLCLGAELSRIEISTVLTALLDRLPGLRLADDAEWRDVESPMFCGPQRVDVVWPAAG</sequence>
<name>A0ABT7MF46_9PSEU</name>
<keyword evidence="2" id="KW-0349">Heme</keyword>
<protein>
    <submittedName>
        <fullName evidence="3">Cytochrome P450</fullName>
    </submittedName>
</protein>
<dbReference type="SUPFAM" id="SSF48264">
    <property type="entry name" value="Cytochrome P450"/>
    <property type="match status" value="1"/>
</dbReference>
<dbReference type="Proteomes" id="UP001231924">
    <property type="component" value="Unassembled WGS sequence"/>
</dbReference>
<dbReference type="InterPro" id="IPR001128">
    <property type="entry name" value="Cyt_P450"/>
</dbReference>
<proteinExistence type="inferred from homology"/>
<keyword evidence="2" id="KW-0503">Monooxygenase</keyword>
<dbReference type="EMBL" id="JASVWF010000007">
    <property type="protein sequence ID" value="MDL5159295.1"/>
    <property type="molecule type" value="Genomic_DNA"/>
</dbReference>
<dbReference type="RefSeq" id="WP_286055876.1">
    <property type="nucleotide sequence ID" value="NZ_JASVWF010000007.1"/>
</dbReference>
<keyword evidence="2" id="KW-0408">Iron</keyword>
<keyword evidence="2" id="KW-0479">Metal-binding</keyword>
<gene>
    <name evidence="3" type="ORF">QRT03_25235</name>
</gene>
<evidence type="ECO:0000313" key="4">
    <source>
        <dbReference type="Proteomes" id="UP001231924"/>
    </source>
</evidence>
<dbReference type="PANTHER" id="PTHR46696:SF1">
    <property type="entry name" value="CYTOCHROME P450 YJIB-RELATED"/>
    <property type="match status" value="1"/>
</dbReference>
<dbReference type="InterPro" id="IPR002397">
    <property type="entry name" value="Cyt_P450_B"/>
</dbReference>
<dbReference type="PROSITE" id="PS00086">
    <property type="entry name" value="CYTOCHROME_P450"/>
    <property type="match status" value="1"/>
</dbReference>
<reference evidence="3 4" key="1">
    <citation type="submission" date="2023-06" db="EMBL/GenBank/DDBJ databases">
        <title>Actinomycetospora Odt1-22.</title>
        <authorList>
            <person name="Supong K."/>
        </authorList>
    </citation>
    <scope>NUCLEOTIDE SEQUENCE [LARGE SCALE GENOMIC DNA]</scope>
    <source>
        <strain evidence="3 4">Odt1-22</strain>
    </source>
</reference>
<organism evidence="3 4">
    <name type="scientific">Actinomycetospora termitidis</name>
    <dbReference type="NCBI Taxonomy" id="3053470"/>
    <lineage>
        <taxon>Bacteria</taxon>
        <taxon>Bacillati</taxon>
        <taxon>Actinomycetota</taxon>
        <taxon>Actinomycetes</taxon>
        <taxon>Pseudonocardiales</taxon>
        <taxon>Pseudonocardiaceae</taxon>
        <taxon>Actinomycetospora</taxon>
    </lineage>
</organism>
<comment type="caution">
    <text evidence="3">The sequence shown here is derived from an EMBL/GenBank/DDBJ whole genome shotgun (WGS) entry which is preliminary data.</text>
</comment>
<keyword evidence="2" id="KW-0560">Oxidoreductase</keyword>
<keyword evidence="4" id="KW-1185">Reference proteome</keyword>
<accession>A0ABT7MF46</accession>
<dbReference type="InterPro" id="IPR017972">
    <property type="entry name" value="Cyt_P450_CS"/>
</dbReference>
<dbReference type="PANTHER" id="PTHR46696">
    <property type="entry name" value="P450, PUTATIVE (EUROFUNG)-RELATED"/>
    <property type="match status" value="1"/>
</dbReference>
<dbReference type="InterPro" id="IPR036396">
    <property type="entry name" value="Cyt_P450_sf"/>
</dbReference>